<dbReference type="EMBL" id="KZ819850">
    <property type="protein sequence ID" value="PWN51346.1"/>
    <property type="molecule type" value="Genomic_DNA"/>
</dbReference>
<sequence>MIAQSCFKARRGCSLSDIGLIPTSFFLAEVEWDRLMLPMERTTHYSLPSLIRGQQHLQRVFLVWRTLDHPTFAGREGRLHLANSSLRVACSHPLSLLGHPVLIPFGGWHVVFS</sequence>
<name>A0ACD0NZZ7_9BASI</name>
<protein>
    <submittedName>
        <fullName evidence="1">Uncharacterized protein</fullName>
    </submittedName>
</protein>
<dbReference type="Proteomes" id="UP000245626">
    <property type="component" value="Unassembled WGS sequence"/>
</dbReference>
<proteinExistence type="predicted"/>
<evidence type="ECO:0000313" key="2">
    <source>
        <dbReference type="Proteomes" id="UP000245626"/>
    </source>
</evidence>
<gene>
    <name evidence="1" type="ORF">IE53DRAFT_52918</name>
</gene>
<reference evidence="1 2" key="1">
    <citation type="journal article" date="2018" name="Mol. Biol. Evol.">
        <title>Broad Genomic Sampling Reveals a Smut Pathogenic Ancestry of the Fungal Clade Ustilaginomycotina.</title>
        <authorList>
            <person name="Kijpornyongpan T."/>
            <person name="Mondo S.J."/>
            <person name="Barry K."/>
            <person name="Sandor L."/>
            <person name="Lee J."/>
            <person name="Lipzen A."/>
            <person name="Pangilinan J."/>
            <person name="LaButti K."/>
            <person name="Hainaut M."/>
            <person name="Henrissat B."/>
            <person name="Grigoriev I.V."/>
            <person name="Spatafora J.W."/>
            <person name="Aime M.C."/>
        </authorList>
    </citation>
    <scope>NUCLEOTIDE SEQUENCE [LARGE SCALE GENOMIC DNA]</scope>
    <source>
        <strain evidence="1 2">SA 807</strain>
    </source>
</reference>
<organism evidence="1 2">
    <name type="scientific">Violaceomyces palustris</name>
    <dbReference type="NCBI Taxonomy" id="1673888"/>
    <lineage>
        <taxon>Eukaryota</taxon>
        <taxon>Fungi</taxon>
        <taxon>Dikarya</taxon>
        <taxon>Basidiomycota</taxon>
        <taxon>Ustilaginomycotina</taxon>
        <taxon>Ustilaginomycetes</taxon>
        <taxon>Violaceomycetales</taxon>
        <taxon>Violaceomycetaceae</taxon>
        <taxon>Violaceomyces</taxon>
    </lineage>
</organism>
<evidence type="ECO:0000313" key="1">
    <source>
        <dbReference type="EMBL" id="PWN51346.1"/>
    </source>
</evidence>
<accession>A0ACD0NZZ7</accession>
<keyword evidence="2" id="KW-1185">Reference proteome</keyword>